<reference evidence="1" key="1">
    <citation type="submission" date="2021-06" db="EMBL/GenBank/DDBJ databases">
        <authorList>
            <person name="Kallberg Y."/>
            <person name="Tangrot J."/>
            <person name="Rosling A."/>
        </authorList>
    </citation>
    <scope>NUCLEOTIDE SEQUENCE</scope>
    <source>
        <strain evidence="1">MA453B</strain>
    </source>
</reference>
<gene>
    <name evidence="1" type="ORF">DERYTH_LOCUS2902</name>
</gene>
<evidence type="ECO:0000313" key="1">
    <source>
        <dbReference type="EMBL" id="CAG8501034.1"/>
    </source>
</evidence>
<dbReference type="EMBL" id="CAJVPY010000966">
    <property type="protein sequence ID" value="CAG8501034.1"/>
    <property type="molecule type" value="Genomic_DNA"/>
</dbReference>
<protein>
    <submittedName>
        <fullName evidence="1">26747_t:CDS:1</fullName>
    </submittedName>
</protein>
<evidence type="ECO:0000313" key="2">
    <source>
        <dbReference type="Proteomes" id="UP000789405"/>
    </source>
</evidence>
<keyword evidence="2" id="KW-1185">Reference proteome</keyword>
<name>A0A9N9EZX0_9GLOM</name>
<accession>A0A9N9EZX0</accession>
<sequence length="46" mass="5261">MLKVYLLFVIALVLVALSPVFTQPLNKRAFFKFWHQLILASVGQLS</sequence>
<dbReference type="Proteomes" id="UP000789405">
    <property type="component" value="Unassembled WGS sequence"/>
</dbReference>
<organism evidence="1 2">
    <name type="scientific">Dentiscutata erythropus</name>
    <dbReference type="NCBI Taxonomy" id="1348616"/>
    <lineage>
        <taxon>Eukaryota</taxon>
        <taxon>Fungi</taxon>
        <taxon>Fungi incertae sedis</taxon>
        <taxon>Mucoromycota</taxon>
        <taxon>Glomeromycotina</taxon>
        <taxon>Glomeromycetes</taxon>
        <taxon>Diversisporales</taxon>
        <taxon>Gigasporaceae</taxon>
        <taxon>Dentiscutata</taxon>
    </lineage>
</organism>
<proteinExistence type="predicted"/>
<comment type="caution">
    <text evidence="1">The sequence shown here is derived from an EMBL/GenBank/DDBJ whole genome shotgun (WGS) entry which is preliminary data.</text>
</comment>
<dbReference type="AlphaFoldDB" id="A0A9N9EZX0"/>